<dbReference type="Gene3D" id="3.30.70.3400">
    <property type="match status" value="2"/>
</dbReference>
<evidence type="ECO:0000256" key="6">
    <source>
        <dbReference type="ARBA" id="ARBA00022989"/>
    </source>
</evidence>
<protein>
    <recommendedName>
        <fullName evidence="9">Protein translocase subunit SecD</fullName>
    </recommendedName>
</protein>
<dbReference type="Pfam" id="PF07549">
    <property type="entry name" value="Sec_GG"/>
    <property type="match status" value="1"/>
</dbReference>
<dbReference type="PANTHER" id="PTHR30081">
    <property type="entry name" value="PROTEIN-EXPORT MEMBRANE PROTEIN SEC"/>
    <property type="match status" value="1"/>
</dbReference>
<evidence type="ECO:0000259" key="11">
    <source>
        <dbReference type="Pfam" id="PF21760"/>
    </source>
</evidence>
<dbReference type="InterPro" id="IPR055344">
    <property type="entry name" value="SecD_SecF_C_bact"/>
</dbReference>
<dbReference type="Pfam" id="PF21760">
    <property type="entry name" value="SecD_1st"/>
    <property type="match status" value="1"/>
</dbReference>
<evidence type="ECO:0000259" key="10">
    <source>
        <dbReference type="Pfam" id="PF02355"/>
    </source>
</evidence>
<keyword evidence="7 9" id="KW-0811">Translocation</keyword>
<evidence type="ECO:0000256" key="5">
    <source>
        <dbReference type="ARBA" id="ARBA00022927"/>
    </source>
</evidence>
<comment type="caution">
    <text evidence="13">The sequence shown here is derived from an EMBL/GenBank/DDBJ whole genome shotgun (WGS) entry which is preliminary data.</text>
</comment>
<feature type="transmembrane region" description="Helical" evidence="9">
    <location>
        <begin position="461"/>
        <end position="483"/>
    </location>
</feature>
<dbReference type="InterPro" id="IPR054384">
    <property type="entry name" value="SecDF_P1_head"/>
</dbReference>
<keyword evidence="14" id="KW-1185">Reference proteome</keyword>
<feature type="domain" description="SecDF P1 head subdomain" evidence="12">
    <location>
        <begin position="241"/>
        <end position="344"/>
    </location>
</feature>
<evidence type="ECO:0000256" key="8">
    <source>
        <dbReference type="ARBA" id="ARBA00023136"/>
    </source>
</evidence>
<evidence type="ECO:0000313" key="13">
    <source>
        <dbReference type="EMBL" id="GLQ07463.1"/>
    </source>
</evidence>
<keyword evidence="5 9" id="KW-0653">Protein transport</keyword>
<keyword evidence="8 9" id="KW-0472">Membrane</keyword>
<feature type="transmembrane region" description="Helical" evidence="9">
    <location>
        <begin position="390"/>
        <end position="412"/>
    </location>
</feature>
<evidence type="ECO:0000313" key="14">
    <source>
        <dbReference type="Proteomes" id="UP001161409"/>
    </source>
</evidence>
<dbReference type="InterPro" id="IPR022646">
    <property type="entry name" value="SecD/SecF_CS"/>
</dbReference>
<organism evidence="13 14">
    <name type="scientific">Sneathiella chinensis</name>
    <dbReference type="NCBI Taxonomy" id="349750"/>
    <lineage>
        <taxon>Bacteria</taxon>
        <taxon>Pseudomonadati</taxon>
        <taxon>Pseudomonadota</taxon>
        <taxon>Alphaproteobacteria</taxon>
        <taxon>Sneathiellales</taxon>
        <taxon>Sneathiellaceae</taxon>
        <taxon>Sneathiella</taxon>
    </lineage>
</organism>
<comment type="subunit">
    <text evidence="9">Forms a complex with SecF. Part of the essential Sec protein translocation apparatus which comprises SecA, SecYEG and auxiliary proteins SecDF-YajC and YidC.</text>
</comment>
<dbReference type="RefSeq" id="WP_169561533.1">
    <property type="nucleotide sequence ID" value="NZ_BSNF01000008.1"/>
</dbReference>
<dbReference type="InterPro" id="IPR048634">
    <property type="entry name" value="SecD_SecF_C"/>
</dbReference>
<dbReference type="EMBL" id="BSNF01000008">
    <property type="protein sequence ID" value="GLQ07463.1"/>
    <property type="molecule type" value="Genomic_DNA"/>
</dbReference>
<evidence type="ECO:0000256" key="2">
    <source>
        <dbReference type="ARBA" id="ARBA00022448"/>
    </source>
</evidence>
<evidence type="ECO:0000259" key="12">
    <source>
        <dbReference type="Pfam" id="PF22599"/>
    </source>
</evidence>
<sequence length="527" mass="55738">MISFPKWKIALVLLVCILGVVYTIPNFIPKEKLAGLPEWAPSQHINLGLDLQGGSHLLLQVDTDDVKEKMLEGIVDTVRDSFLREEPKIGYSAAPSIKGDSVSVTLRNVGDRDLARERLAPLSVLLPNGQRSAIISTSDDGVITITPSEQAINDRIGAAVEQSIEIVGRRVNETGVNEPTIQRQGRDRILVQLPGVDNPDRIKDLLGQTAQMTFHLVNMSASVGTGRVPPGSKRLPALTEGEPDYVIFNRVMVSGENLEDAQATYQNGQPVVSIRFNGLGGKQFGTVTSQNVGKPFAIVLDGKVISAPRINEPILGGSAVISGGFDVQGAQDLALLLRAGALPAPLKILEERSVGPDLGADSIAAGEIAGLIGLAAVAIFMILSYGGFGLVANVALAMNIVLIMAALSVLGATLTLPGIAGIILTIGMAVDANVLIFERIREELKVGKSPLNAIESGYQRAFTTIVDANVTTGIAAVILFVMGSGPVKGFAVTLGIGIICSMFTAILLSRMIISLWAQRARPKTLEI</sequence>
<reference evidence="13" key="2">
    <citation type="submission" date="2023-01" db="EMBL/GenBank/DDBJ databases">
        <title>Draft genome sequence of Sneathiella chinensis strain NBRC 103408.</title>
        <authorList>
            <person name="Sun Q."/>
            <person name="Mori K."/>
        </authorList>
    </citation>
    <scope>NUCLEOTIDE SEQUENCE</scope>
    <source>
        <strain evidence="13">NBRC 103408</strain>
    </source>
</reference>
<name>A0ABQ5U6D8_9PROT</name>
<feature type="transmembrane region" description="Helical" evidence="9">
    <location>
        <begin position="489"/>
        <end position="513"/>
    </location>
</feature>
<dbReference type="Pfam" id="PF02355">
    <property type="entry name" value="SecD_SecF_C"/>
    <property type="match status" value="1"/>
</dbReference>
<dbReference type="Pfam" id="PF22599">
    <property type="entry name" value="SecDF_P1_head"/>
    <property type="match status" value="1"/>
</dbReference>
<accession>A0ABQ5U6D8</accession>
<gene>
    <name evidence="9" type="primary">secD</name>
    <name evidence="13" type="ORF">GCM10007924_26840</name>
</gene>
<reference evidence="13" key="1">
    <citation type="journal article" date="2014" name="Int. J. Syst. Evol. Microbiol.">
        <title>Complete genome of a new Firmicutes species belonging to the dominant human colonic microbiota ('Ruminococcus bicirculans') reveals two chromosomes and a selective capacity to utilize plant glucans.</title>
        <authorList>
            <consortium name="NISC Comparative Sequencing Program"/>
            <person name="Wegmann U."/>
            <person name="Louis P."/>
            <person name="Goesmann A."/>
            <person name="Henrissat B."/>
            <person name="Duncan S.H."/>
            <person name="Flint H.J."/>
        </authorList>
    </citation>
    <scope>NUCLEOTIDE SEQUENCE</scope>
    <source>
        <strain evidence="13">NBRC 103408</strain>
    </source>
</reference>
<comment type="function">
    <text evidence="9">Part of the Sec protein translocase complex. Interacts with the SecYEG preprotein conducting channel. SecDF uses the proton motive force (PMF) to complete protein translocation after the ATP-dependent function of SecA.</text>
</comment>
<keyword evidence="6 9" id="KW-1133">Transmembrane helix</keyword>
<dbReference type="InterPro" id="IPR048631">
    <property type="entry name" value="SecD_1st"/>
</dbReference>
<evidence type="ECO:0000256" key="9">
    <source>
        <dbReference type="HAMAP-Rule" id="MF_01463"/>
    </source>
</evidence>
<feature type="transmembrane region" description="Helical" evidence="9">
    <location>
        <begin position="363"/>
        <end position="383"/>
    </location>
</feature>
<evidence type="ECO:0000256" key="1">
    <source>
        <dbReference type="ARBA" id="ARBA00004651"/>
    </source>
</evidence>
<proteinExistence type="inferred from homology"/>
<feature type="domain" description="Protein export membrane protein SecD/SecF C-terminal" evidence="10">
    <location>
        <begin position="347"/>
        <end position="518"/>
    </location>
</feature>
<dbReference type="Proteomes" id="UP001161409">
    <property type="component" value="Unassembled WGS sequence"/>
</dbReference>
<dbReference type="NCBIfam" id="TIGR01129">
    <property type="entry name" value="secD"/>
    <property type="match status" value="1"/>
</dbReference>
<dbReference type="Gene3D" id="3.30.1360.200">
    <property type="match status" value="1"/>
</dbReference>
<comment type="caution">
    <text evidence="9">Lacks conserved residue(s) required for the propagation of feature annotation.</text>
</comment>
<evidence type="ECO:0000256" key="3">
    <source>
        <dbReference type="ARBA" id="ARBA00022475"/>
    </source>
</evidence>
<dbReference type="NCBIfam" id="TIGR00916">
    <property type="entry name" value="2A0604s01"/>
    <property type="match status" value="1"/>
</dbReference>
<dbReference type="Gene3D" id="1.20.1640.10">
    <property type="entry name" value="Multidrug efflux transporter AcrB transmembrane domain"/>
    <property type="match status" value="1"/>
</dbReference>
<evidence type="ECO:0000256" key="4">
    <source>
        <dbReference type="ARBA" id="ARBA00022692"/>
    </source>
</evidence>
<keyword evidence="2 9" id="KW-0813">Transport</keyword>
<dbReference type="SUPFAM" id="SSF82866">
    <property type="entry name" value="Multidrug efflux transporter AcrB transmembrane domain"/>
    <property type="match status" value="1"/>
</dbReference>
<comment type="subcellular location">
    <subcellularLocation>
        <location evidence="1 9">Cell membrane</location>
        <topology evidence="1 9">Multi-pass membrane protein</topology>
    </subcellularLocation>
</comment>
<comment type="similarity">
    <text evidence="9">Belongs to the SecD/SecF family. SecD subfamily.</text>
</comment>
<evidence type="ECO:0000256" key="7">
    <source>
        <dbReference type="ARBA" id="ARBA00023010"/>
    </source>
</evidence>
<keyword evidence="4 9" id="KW-0812">Transmembrane</keyword>
<dbReference type="HAMAP" id="MF_01463_B">
    <property type="entry name" value="SecD_B"/>
    <property type="match status" value="1"/>
</dbReference>
<dbReference type="InterPro" id="IPR022813">
    <property type="entry name" value="SecD/SecF_arch_bac"/>
</dbReference>
<feature type="domain" description="Protein translocase subunit SecDF P1" evidence="11">
    <location>
        <begin position="160"/>
        <end position="218"/>
    </location>
</feature>
<keyword evidence="3 9" id="KW-1003">Cell membrane</keyword>
<dbReference type="PANTHER" id="PTHR30081:SF1">
    <property type="entry name" value="PROTEIN TRANSLOCASE SUBUNIT SECD"/>
    <property type="match status" value="1"/>
</dbReference>
<dbReference type="InterPro" id="IPR005791">
    <property type="entry name" value="SecD"/>
</dbReference>
<feature type="transmembrane region" description="Helical" evidence="9">
    <location>
        <begin position="418"/>
        <end position="440"/>
    </location>
</feature>